<dbReference type="HAMAP" id="MF_00227">
    <property type="entry name" value="RNase_P"/>
    <property type="match status" value="1"/>
</dbReference>
<dbReference type="InterPro" id="IPR014721">
    <property type="entry name" value="Ribsml_uS5_D2-typ_fold_subgr"/>
</dbReference>
<dbReference type="PROSITE" id="PS00648">
    <property type="entry name" value="RIBONUCLEASE_P"/>
    <property type="match status" value="1"/>
</dbReference>
<evidence type="ECO:0000256" key="8">
    <source>
        <dbReference type="NCBIfam" id="TIGR00188"/>
    </source>
</evidence>
<organism evidence="10 11">
    <name type="scientific">Oharaeibacter diazotrophicus</name>
    <dbReference type="NCBI Taxonomy" id="1920512"/>
    <lineage>
        <taxon>Bacteria</taxon>
        <taxon>Pseudomonadati</taxon>
        <taxon>Pseudomonadota</taxon>
        <taxon>Alphaproteobacteria</taxon>
        <taxon>Hyphomicrobiales</taxon>
        <taxon>Pleomorphomonadaceae</taxon>
        <taxon>Oharaeibacter</taxon>
    </lineage>
</organism>
<evidence type="ECO:0000256" key="1">
    <source>
        <dbReference type="ARBA" id="ARBA00002663"/>
    </source>
</evidence>
<dbReference type="EMBL" id="SNXY01000008">
    <property type="protein sequence ID" value="TDP83908.1"/>
    <property type="molecule type" value="Genomic_DNA"/>
</dbReference>
<accession>A0A4V3CVU7</accession>
<proteinExistence type="inferred from homology"/>
<evidence type="ECO:0000256" key="3">
    <source>
        <dbReference type="ARBA" id="ARBA00022722"/>
    </source>
</evidence>
<dbReference type="SUPFAM" id="SSF54211">
    <property type="entry name" value="Ribosomal protein S5 domain 2-like"/>
    <property type="match status" value="1"/>
</dbReference>
<dbReference type="GO" id="GO:0030677">
    <property type="term" value="C:ribonuclease P complex"/>
    <property type="evidence" value="ECO:0007669"/>
    <property type="project" value="TreeGrafter"/>
</dbReference>
<evidence type="ECO:0000256" key="6">
    <source>
        <dbReference type="ARBA" id="ARBA00022884"/>
    </source>
</evidence>
<evidence type="ECO:0000256" key="5">
    <source>
        <dbReference type="ARBA" id="ARBA00022801"/>
    </source>
</evidence>
<dbReference type="Pfam" id="PF00825">
    <property type="entry name" value="Ribonuclease_P"/>
    <property type="match status" value="1"/>
</dbReference>
<evidence type="ECO:0000313" key="10">
    <source>
        <dbReference type="EMBL" id="TDP83908.1"/>
    </source>
</evidence>
<dbReference type="InterPro" id="IPR020568">
    <property type="entry name" value="Ribosomal_Su5_D2-typ_SF"/>
</dbReference>
<gene>
    <name evidence="7" type="primary">rnpA</name>
    <name evidence="10" type="ORF">EDD54_2505</name>
</gene>
<keyword evidence="2 7" id="KW-0819">tRNA processing</keyword>
<dbReference type="AlphaFoldDB" id="A0A4V3CVU7"/>
<protein>
    <recommendedName>
        <fullName evidence="7 8">Ribonuclease P protein component</fullName>
        <shortName evidence="7">RNase P protein</shortName>
        <shortName evidence="7">RNaseP protein</shortName>
        <ecNumber evidence="7 8">3.1.26.5</ecNumber>
    </recommendedName>
    <alternativeName>
        <fullName evidence="7">Protein C5</fullName>
    </alternativeName>
</protein>
<dbReference type="GO" id="GO:0004526">
    <property type="term" value="F:ribonuclease P activity"/>
    <property type="evidence" value="ECO:0007669"/>
    <property type="project" value="UniProtKB-UniRule"/>
</dbReference>
<dbReference type="PANTHER" id="PTHR33992">
    <property type="entry name" value="RIBONUCLEASE P PROTEIN COMPONENT"/>
    <property type="match status" value="1"/>
</dbReference>
<dbReference type="InterPro" id="IPR020539">
    <property type="entry name" value="RNase_P_CS"/>
</dbReference>
<comment type="caution">
    <text evidence="10">The sequence shown here is derived from an EMBL/GenBank/DDBJ whole genome shotgun (WGS) entry which is preliminary data.</text>
</comment>
<dbReference type="Proteomes" id="UP000294547">
    <property type="component" value="Unassembled WGS sequence"/>
</dbReference>
<comment type="subunit">
    <text evidence="7">Consists of a catalytic RNA component (M1 or rnpB) and a protein subunit.</text>
</comment>
<feature type="region of interest" description="Disordered" evidence="9">
    <location>
        <begin position="116"/>
        <end position="137"/>
    </location>
</feature>
<keyword evidence="11" id="KW-1185">Reference proteome</keyword>
<dbReference type="Gene3D" id="3.30.230.10">
    <property type="match status" value="1"/>
</dbReference>
<dbReference type="OrthoDB" id="9810867at2"/>
<evidence type="ECO:0000256" key="2">
    <source>
        <dbReference type="ARBA" id="ARBA00022694"/>
    </source>
</evidence>
<dbReference type="EC" id="3.1.26.5" evidence="7 8"/>
<name>A0A4V3CVU7_9HYPH</name>
<comment type="similarity">
    <text evidence="7">Belongs to the RnpA family.</text>
</comment>
<dbReference type="PANTHER" id="PTHR33992:SF1">
    <property type="entry name" value="RIBONUCLEASE P PROTEIN COMPONENT"/>
    <property type="match status" value="1"/>
</dbReference>
<dbReference type="GO" id="GO:0000049">
    <property type="term" value="F:tRNA binding"/>
    <property type="evidence" value="ECO:0007669"/>
    <property type="project" value="UniProtKB-UniRule"/>
</dbReference>
<dbReference type="InterPro" id="IPR000100">
    <property type="entry name" value="RNase_P"/>
</dbReference>
<dbReference type="GO" id="GO:0042781">
    <property type="term" value="F:3'-tRNA processing endoribonuclease activity"/>
    <property type="evidence" value="ECO:0007669"/>
    <property type="project" value="TreeGrafter"/>
</dbReference>
<evidence type="ECO:0000256" key="9">
    <source>
        <dbReference type="SAM" id="MobiDB-lite"/>
    </source>
</evidence>
<dbReference type="RefSeq" id="WP_126539621.1">
    <property type="nucleotide sequence ID" value="NZ_BSPM01000002.1"/>
</dbReference>
<evidence type="ECO:0000313" key="11">
    <source>
        <dbReference type="Proteomes" id="UP000294547"/>
    </source>
</evidence>
<dbReference type="GO" id="GO:0001682">
    <property type="term" value="P:tRNA 5'-leader removal"/>
    <property type="evidence" value="ECO:0007669"/>
    <property type="project" value="UniProtKB-UniRule"/>
</dbReference>
<sequence length="137" mass="14763">MPPEHPVRLTKRSEYLEVARGARTPRRGFLLQSIARRDGRSAEPDAAAPPRFGFTVTKKIGNAVERNRIRRRLKEAVRLEGAAAARPGTDHVLVGRRAALTQPFAELVADVVGAVRDPGGEGGGRGGRGARKRPVDG</sequence>
<comment type="function">
    <text evidence="1 7">RNaseP catalyzes the removal of the 5'-leader sequence from pre-tRNA to produce the mature 5'-terminus. It can also cleave other RNA substrates such as 4.5S RNA. The protein component plays an auxiliary but essential role in vivo by binding to the 5'-leader sequence and broadening the substrate specificity of the ribozyme.</text>
</comment>
<keyword evidence="4 7" id="KW-0255">Endonuclease</keyword>
<feature type="compositionally biased region" description="Basic residues" evidence="9">
    <location>
        <begin position="128"/>
        <end position="137"/>
    </location>
</feature>
<evidence type="ECO:0000256" key="4">
    <source>
        <dbReference type="ARBA" id="ARBA00022759"/>
    </source>
</evidence>
<reference evidence="10 11" key="1">
    <citation type="submission" date="2019-03" db="EMBL/GenBank/DDBJ databases">
        <title>Genomic Encyclopedia of Type Strains, Phase IV (KMG-IV): sequencing the most valuable type-strain genomes for metagenomic binning, comparative biology and taxonomic classification.</title>
        <authorList>
            <person name="Goeker M."/>
        </authorList>
    </citation>
    <scope>NUCLEOTIDE SEQUENCE [LARGE SCALE GENOMIC DNA]</scope>
    <source>
        <strain evidence="10 11">DSM 102969</strain>
    </source>
</reference>
<keyword evidence="5 7" id="KW-0378">Hydrolase</keyword>
<keyword evidence="6 7" id="KW-0694">RNA-binding</keyword>
<comment type="catalytic activity">
    <reaction evidence="7">
        <text>Endonucleolytic cleavage of RNA, removing 5'-extranucleotides from tRNA precursor.</text>
        <dbReference type="EC" id="3.1.26.5"/>
    </reaction>
</comment>
<keyword evidence="3 7" id="KW-0540">Nuclease</keyword>
<dbReference type="NCBIfam" id="TIGR00188">
    <property type="entry name" value="rnpA"/>
    <property type="match status" value="1"/>
</dbReference>
<evidence type="ECO:0000256" key="7">
    <source>
        <dbReference type="HAMAP-Rule" id="MF_00227"/>
    </source>
</evidence>